<keyword evidence="4" id="KW-1185">Reference proteome</keyword>
<dbReference type="EMBL" id="CP137305">
    <property type="protein sequence ID" value="WQF75409.1"/>
    <property type="molecule type" value="Genomic_DNA"/>
</dbReference>
<evidence type="ECO:0000259" key="2">
    <source>
        <dbReference type="PROSITE" id="PS50048"/>
    </source>
</evidence>
<dbReference type="Gene3D" id="4.10.240.10">
    <property type="entry name" value="Zn(2)-C6 fungal-type DNA-binding domain"/>
    <property type="match status" value="1"/>
</dbReference>
<dbReference type="PROSITE" id="PS50048">
    <property type="entry name" value="ZN2_CY6_FUNGAL_2"/>
    <property type="match status" value="1"/>
</dbReference>
<evidence type="ECO:0000313" key="3">
    <source>
        <dbReference type="EMBL" id="WQF75409.1"/>
    </source>
</evidence>
<accession>A0AAX4HWI4</accession>
<reference evidence="4" key="1">
    <citation type="journal article" date="2023" name="bioRxiv">
        <title>Complete genome of the Medicago anthracnose fungus, Colletotrichum destructivum, reveals a mini-chromosome-like region within a core chromosome.</title>
        <authorList>
            <person name="Lapalu N."/>
            <person name="Simon A."/>
            <person name="Lu A."/>
            <person name="Plaumann P.-L."/>
            <person name="Amselem J."/>
            <person name="Pigne S."/>
            <person name="Auger A."/>
            <person name="Koch C."/>
            <person name="Dallery J.-F."/>
            <person name="O'Connell R.J."/>
        </authorList>
    </citation>
    <scope>NUCLEOTIDE SEQUENCE [LARGE SCALE GENOMIC DNA]</scope>
    <source>
        <strain evidence="4">CBS 520.97</strain>
    </source>
</reference>
<dbReference type="SUPFAM" id="SSF57701">
    <property type="entry name" value="Zn2/Cys6 DNA-binding domain"/>
    <property type="match status" value="1"/>
</dbReference>
<dbReference type="InterPro" id="IPR036864">
    <property type="entry name" value="Zn2-C6_fun-type_DNA-bd_sf"/>
</dbReference>
<dbReference type="GO" id="GO:0008270">
    <property type="term" value="F:zinc ion binding"/>
    <property type="evidence" value="ECO:0007669"/>
    <property type="project" value="InterPro"/>
</dbReference>
<dbReference type="GO" id="GO:0000981">
    <property type="term" value="F:DNA-binding transcription factor activity, RNA polymerase II-specific"/>
    <property type="evidence" value="ECO:0007669"/>
    <property type="project" value="InterPro"/>
</dbReference>
<dbReference type="SMART" id="SM00066">
    <property type="entry name" value="GAL4"/>
    <property type="match status" value="1"/>
</dbReference>
<dbReference type="AlphaFoldDB" id="A0AAX4HWI4"/>
<protein>
    <submittedName>
        <fullName evidence="3">Zn(2)Cys(6) fungal-type DNA-binding domain-containing protein</fullName>
    </submittedName>
</protein>
<dbReference type="Proteomes" id="UP001322277">
    <property type="component" value="Chromosome 1"/>
</dbReference>
<organism evidence="3 4">
    <name type="scientific">Colletotrichum destructivum</name>
    <dbReference type="NCBI Taxonomy" id="34406"/>
    <lineage>
        <taxon>Eukaryota</taxon>
        <taxon>Fungi</taxon>
        <taxon>Dikarya</taxon>
        <taxon>Ascomycota</taxon>
        <taxon>Pezizomycotina</taxon>
        <taxon>Sordariomycetes</taxon>
        <taxon>Hypocreomycetidae</taxon>
        <taxon>Glomerellales</taxon>
        <taxon>Glomerellaceae</taxon>
        <taxon>Colletotrichum</taxon>
        <taxon>Colletotrichum destructivum species complex</taxon>
    </lineage>
</organism>
<evidence type="ECO:0000256" key="1">
    <source>
        <dbReference type="ARBA" id="ARBA00023242"/>
    </source>
</evidence>
<dbReference type="KEGG" id="cdet:87936926"/>
<dbReference type="PANTHER" id="PTHR47657">
    <property type="entry name" value="STEROL REGULATORY ELEMENT-BINDING PROTEIN ECM22"/>
    <property type="match status" value="1"/>
</dbReference>
<dbReference type="InterPro" id="IPR052400">
    <property type="entry name" value="Zn2-C6_fungal_TF"/>
</dbReference>
<dbReference type="GeneID" id="87936926"/>
<sequence>MTSTCAEEPRERRTLRRSRFGCRNCKLRKLKCDQGRPGCKRCVSFGVLCNFLSSSVPDLQPIAADTGGPLEVEVRGRTGIRPPLSNAVWTSDATASFQLNSKCQDFITRYLGRSLLSSDDPSMAQVNRRLLELAFTYPYLMHASLAVAFTYDRYLNSPSSCRRTQEECFHWSQSTVLFNRRLRQPIEAKDKDRDPIWGTAAALALLSFSSPDASAPEQAWPMRPSGASDLEWLRMSKGKMSLWHTVNPLRPDSLFCVMAATYAHMHAPLPEEGVGGVPAALAAVCGLTDASSAAEGNPYFHAAHAVSRILDLPDREVTTGHTQLFMQTIRGAFKDLLVERDPAALLLFYLWYRATSRAIWWIDLRARVECSSICLYLRLYHGANGAIQAFLPGGALAEKWDQASF</sequence>
<proteinExistence type="predicted"/>
<dbReference type="InterPro" id="IPR001138">
    <property type="entry name" value="Zn2Cys6_DnaBD"/>
</dbReference>
<dbReference type="PROSITE" id="PS00463">
    <property type="entry name" value="ZN2_CY6_FUNGAL_1"/>
    <property type="match status" value="1"/>
</dbReference>
<dbReference type="PANTHER" id="PTHR47657:SF11">
    <property type="entry name" value="FINGER DOMAIN PROTEIN, PUTATIVE (AFU_ORTHOLOGUE AFUA_1G01650)-RELATED"/>
    <property type="match status" value="1"/>
</dbReference>
<dbReference type="RefSeq" id="XP_062772633.1">
    <property type="nucleotide sequence ID" value="XM_062916582.1"/>
</dbReference>
<dbReference type="CDD" id="cd00067">
    <property type="entry name" value="GAL4"/>
    <property type="match status" value="1"/>
</dbReference>
<dbReference type="Pfam" id="PF00172">
    <property type="entry name" value="Zn_clus"/>
    <property type="match status" value="1"/>
</dbReference>
<keyword evidence="1" id="KW-0539">Nucleus</keyword>
<dbReference type="GO" id="GO:0003677">
    <property type="term" value="F:DNA binding"/>
    <property type="evidence" value="ECO:0007669"/>
    <property type="project" value="UniProtKB-KW"/>
</dbReference>
<gene>
    <name evidence="3" type="ORF">CDEST_00423</name>
</gene>
<name>A0AAX4HWI4_9PEZI</name>
<keyword evidence="3" id="KW-0238">DNA-binding</keyword>
<feature type="domain" description="Zn(2)-C6 fungal-type" evidence="2">
    <location>
        <begin position="21"/>
        <end position="51"/>
    </location>
</feature>
<evidence type="ECO:0000313" key="4">
    <source>
        <dbReference type="Proteomes" id="UP001322277"/>
    </source>
</evidence>